<organism evidence="1 2">
    <name type="scientific">Dendrosporobacter quercicolus</name>
    <dbReference type="NCBI Taxonomy" id="146817"/>
    <lineage>
        <taxon>Bacteria</taxon>
        <taxon>Bacillati</taxon>
        <taxon>Bacillota</taxon>
        <taxon>Negativicutes</taxon>
        <taxon>Selenomonadales</taxon>
        <taxon>Sporomusaceae</taxon>
        <taxon>Dendrosporobacter</taxon>
    </lineage>
</organism>
<sequence>MVAYRNAIILFILAHIIFDVNKFTTHCNFSPQLRCSLPAVARSLPLKFVAAVPCPGEEASRHYLAASLGGVLALVVFGRLTGFGTACMLTGGALPGIQYLPPGNLLCLKLKL</sequence>
<proteinExistence type="predicted"/>
<reference evidence="1 2" key="1">
    <citation type="submission" date="2016-10" db="EMBL/GenBank/DDBJ databases">
        <authorList>
            <person name="de Groot N.N."/>
        </authorList>
    </citation>
    <scope>NUCLEOTIDE SEQUENCE [LARGE SCALE GENOMIC DNA]</scope>
    <source>
        <strain evidence="1 2">DSM 1736</strain>
    </source>
</reference>
<accession>A0A1G9U7K9</accession>
<gene>
    <name evidence="1" type="ORF">SAMN04488502_105207</name>
</gene>
<protein>
    <submittedName>
        <fullName evidence="1">Uncharacterized protein</fullName>
    </submittedName>
</protein>
<dbReference type="AlphaFoldDB" id="A0A1G9U7K9"/>
<name>A0A1G9U7K9_9FIRM</name>
<evidence type="ECO:0000313" key="1">
    <source>
        <dbReference type="EMBL" id="SDM55545.1"/>
    </source>
</evidence>
<evidence type="ECO:0000313" key="2">
    <source>
        <dbReference type="Proteomes" id="UP000214880"/>
    </source>
</evidence>
<dbReference type="Proteomes" id="UP000214880">
    <property type="component" value="Unassembled WGS sequence"/>
</dbReference>
<dbReference type="EMBL" id="FNHB01000005">
    <property type="protein sequence ID" value="SDM55545.1"/>
    <property type="molecule type" value="Genomic_DNA"/>
</dbReference>
<keyword evidence="2" id="KW-1185">Reference proteome</keyword>